<keyword evidence="5" id="KW-1185">Reference proteome</keyword>
<feature type="domain" description="Penicillin-binding protein transpeptidase" evidence="2">
    <location>
        <begin position="183"/>
        <end position="511"/>
    </location>
</feature>
<dbReference type="STRING" id="235985.SAMN05414137_101176"/>
<dbReference type="GO" id="GO:0005886">
    <property type="term" value="C:plasma membrane"/>
    <property type="evidence" value="ECO:0007669"/>
    <property type="project" value="TreeGrafter"/>
</dbReference>
<evidence type="ECO:0000259" key="3">
    <source>
        <dbReference type="Pfam" id="PF21922"/>
    </source>
</evidence>
<dbReference type="InterPro" id="IPR050515">
    <property type="entry name" value="Beta-lactam/transpept"/>
</dbReference>
<evidence type="ECO:0000259" key="2">
    <source>
        <dbReference type="Pfam" id="PF00905"/>
    </source>
</evidence>
<dbReference type="Pfam" id="PF21922">
    <property type="entry name" value="PBP_dimer_2"/>
    <property type="match status" value="1"/>
</dbReference>
<dbReference type="GO" id="GO:0008658">
    <property type="term" value="F:penicillin binding"/>
    <property type="evidence" value="ECO:0007669"/>
    <property type="project" value="InterPro"/>
</dbReference>
<dbReference type="PANTHER" id="PTHR30627:SF24">
    <property type="entry name" value="PENICILLIN-BINDING PROTEIN 4B"/>
    <property type="match status" value="1"/>
</dbReference>
<dbReference type="PANTHER" id="PTHR30627">
    <property type="entry name" value="PEPTIDOGLYCAN D,D-TRANSPEPTIDASE"/>
    <property type="match status" value="1"/>
</dbReference>
<dbReference type="Gene3D" id="3.90.1310.10">
    <property type="entry name" value="Penicillin-binding protein 2a (Domain 2)"/>
    <property type="match status" value="1"/>
</dbReference>
<sequence>MTRDGAKRRARSGGPERSGPPPGAVRLSLSRTGRRAGLFCLVLILLLLANATRLQVFQAKSLDDNAANRRNVIARYSQPRGDILVAGQPVTGSKKTGGTLAYQRTYTDGALYAPVTGFSSQTYGNTLLEGVEDAILSGQDSRLSTHAVWDEISRAQVPGGNVFTTINPKAQRAAFQGLGGKRGAVAAIEPATGRILALASTPSYDPNGITGVGQATVADWTRLNADTTQPMLNRALRQTYPPGSTFKVVTLAAALQNGLYSGIDVPTNSPDPYTPKDTDHALTNESASDACTNATLNYALQVSCNTVFGKAGVDVGAQNMVKMAEAFGFNQSNQTIPVGVARSNFDTDLTSEAFLALSSIGQYDTAATPLEMAQVAAAVADNGTLMRPRLLDKVTRSDGTTVQSFGNSRFGQPVSADVAAQIQQAMVNVVNSGTGTNAQIPGAIVGGKTGTAQNGVGNSGTPYAWFISYAKPSASAASPVAVAVVIEDSNANRADISGGGLAAPIAKAVMQAVLSG</sequence>
<dbReference type="eggNOG" id="COG0768">
    <property type="taxonomic scope" value="Bacteria"/>
</dbReference>
<dbReference type="GO" id="GO:0071555">
    <property type="term" value="P:cell wall organization"/>
    <property type="evidence" value="ECO:0007669"/>
    <property type="project" value="TreeGrafter"/>
</dbReference>
<dbReference type="EMBL" id="FOAZ01000001">
    <property type="protein sequence ID" value="SEK23218.1"/>
    <property type="molecule type" value="Genomic_DNA"/>
</dbReference>
<dbReference type="InterPro" id="IPR001460">
    <property type="entry name" value="PCN-bd_Tpept"/>
</dbReference>
<dbReference type="Gene3D" id="3.40.710.10">
    <property type="entry name" value="DD-peptidase/beta-lactamase superfamily"/>
    <property type="match status" value="1"/>
</dbReference>
<keyword evidence="4" id="KW-0808">Transferase</keyword>
<feature type="domain" description="Penicillin binding protein A dimerisation" evidence="3">
    <location>
        <begin position="80"/>
        <end position="162"/>
    </location>
</feature>
<feature type="region of interest" description="Disordered" evidence="1">
    <location>
        <begin position="1"/>
        <end position="25"/>
    </location>
</feature>
<dbReference type="Pfam" id="PF00905">
    <property type="entry name" value="Transpeptidase"/>
    <property type="match status" value="1"/>
</dbReference>
<accession>A0A1H7FB78</accession>
<protein>
    <submittedName>
        <fullName evidence="4">Peptidoglycan glycosyltransferase</fullName>
    </submittedName>
</protein>
<dbReference type="GO" id="GO:0016740">
    <property type="term" value="F:transferase activity"/>
    <property type="evidence" value="ECO:0007669"/>
    <property type="project" value="UniProtKB-KW"/>
</dbReference>
<dbReference type="SUPFAM" id="SSF56601">
    <property type="entry name" value="beta-lactamase/transpeptidase-like"/>
    <property type="match status" value="1"/>
</dbReference>
<evidence type="ECO:0000256" key="1">
    <source>
        <dbReference type="SAM" id="MobiDB-lite"/>
    </source>
</evidence>
<evidence type="ECO:0000313" key="4">
    <source>
        <dbReference type="EMBL" id="SEK23218.1"/>
    </source>
</evidence>
<proteinExistence type="predicted"/>
<name>A0A1H7FB78_STRJI</name>
<reference evidence="5" key="1">
    <citation type="submission" date="2016-10" db="EMBL/GenBank/DDBJ databases">
        <authorList>
            <person name="Varghese N."/>
        </authorList>
    </citation>
    <scope>NUCLEOTIDE SEQUENCE [LARGE SCALE GENOMIC DNA]</scope>
    <source>
        <strain evidence="5">DSM 45096 / BCRC 16803 / CGMCC 4.1857 / CIP 109030 / JCM 12277 / KCTC 19219 / NBRC 100920 / 33214</strain>
    </source>
</reference>
<dbReference type="GO" id="GO:0071972">
    <property type="term" value="F:peptidoglycan L,D-transpeptidase activity"/>
    <property type="evidence" value="ECO:0007669"/>
    <property type="project" value="TreeGrafter"/>
</dbReference>
<dbReference type="InterPro" id="IPR054120">
    <property type="entry name" value="PBPA_dimer"/>
</dbReference>
<organism evidence="4 5">
    <name type="scientific">Streptacidiphilus jiangxiensis</name>
    <dbReference type="NCBI Taxonomy" id="235985"/>
    <lineage>
        <taxon>Bacteria</taxon>
        <taxon>Bacillati</taxon>
        <taxon>Actinomycetota</taxon>
        <taxon>Actinomycetes</taxon>
        <taxon>Kitasatosporales</taxon>
        <taxon>Streptomycetaceae</taxon>
        <taxon>Streptacidiphilus</taxon>
    </lineage>
</organism>
<dbReference type="AlphaFoldDB" id="A0A1H7FB78"/>
<dbReference type="InterPro" id="IPR012338">
    <property type="entry name" value="Beta-lactam/transpept-like"/>
</dbReference>
<dbReference type="Proteomes" id="UP000183015">
    <property type="component" value="Unassembled WGS sequence"/>
</dbReference>
<gene>
    <name evidence="4" type="ORF">SAMN05414137_101176</name>
</gene>
<evidence type="ECO:0000313" key="5">
    <source>
        <dbReference type="Proteomes" id="UP000183015"/>
    </source>
</evidence>